<proteinExistence type="predicted"/>
<dbReference type="CDD" id="cd00118">
    <property type="entry name" value="LysM"/>
    <property type="match status" value="1"/>
</dbReference>
<accession>U7UIN4</accession>
<keyword evidence="3" id="KW-1185">Reference proteome</keyword>
<dbReference type="EMBL" id="AWXA01000043">
    <property type="protein sequence ID" value="ERT58343.1"/>
    <property type="molecule type" value="Genomic_DNA"/>
</dbReference>
<evidence type="ECO:0000313" key="3">
    <source>
        <dbReference type="Proteomes" id="UP000017090"/>
    </source>
</evidence>
<name>U7UIN4_9FIRM</name>
<dbReference type="STRING" id="1111454.HMPREF1250_1060"/>
<protein>
    <submittedName>
        <fullName evidence="2">LysM domain protein</fullName>
    </submittedName>
</protein>
<dbReference type="SUPFAM" id="SSF54106">
    <property type="entry name" value="LysM domain"/>
    <property type="match status" value="1"/>
</dbReference>
<dbReference type="Gene3D" id="3.10.350.10">
    <property type="entry name" value="LysM domain"/>
    <property type="match status" value="1"/>
</dbReference>
<sequence length="108" mass="12011">MKKSPKKRGTVRRLRYIALFFVLAAAFMQAGWSYYADKDYVAVRVEEGDTIWKLASSVAEPGSDIRSQVYAIVEANHLSHSEDIRPGQILQIPVEKGTAAAAKAKFSH</sequence>
<evidence type="ECO:0000259" key="1">
    <source>
        <dbReference type="PROSITE" id="PS51782"/>
    </source>
</evidence>
<dbReference type="PATRIC" id="fig|1111454.3.peg.1605"/>
<dbReference type="Proteomes" id="UP000017090">
    <property type="component" value="Unassembled WGS sequence"/>
</dbReference>
<dbReference type="PROSITE" id="PS51782">
    <property type="entry name" value="LYSM"/>
    <property type="match status" value="1"/>
</dbReference>
<dbReference type="AlphaFoldDB" id="U7UIN4"/>
<dbReference type="InterPro" id="IPR036779">
    <property type="entry name" value="LysM_dom_sf"/>
</dbReference>
<organism evidence="2 3">
    <name type="scientific">Megasphaera vaginalis</name>
    <name type="common">ex Srinivasan et al. 2021</name>
    <dbReference type="NCBI Taxonomy" id="1111454"/>
    <lineage>
        <taxon>Bacteria</taxon>
        <taxon>Bacillati</taxon>
        <taxon>Bacillota</taxon>
        <taxon>Negativicutes</taxon>
        <taxon>Veillonellales</taxon>
        <taxon>Veillonellaceae</taxon>
        <taxon>Megasphaera</taxon>
    </lineage>
</organism>
<dbReference type="InterPro" id="IPR018392">
    <property type="entry name" value="LysM"/>
</dbReference>
<evidence type="ECO:0000313" key="2">
    <source>
        <dbReference type="EMBL" id="ERT58343.1"/>
    </source>
</evidence>
<feature type="domain" description="LysM" evidence="1">
    <location>
        <begin position="41"/>
        <end position="92"/>
    </location>
</feature>
<dbReference type="eggNOG" id="COG1388">
    <property type="taxonomic scope" value="Bacteria"/>
</dbReference>
<dbReference type="OrthoDB" id="2679564at2"/>
<dbReference type="RefSeq" id="WP_023054063.1">
    <property type="nucleotide sequence ID" value="NZ_AWXA01000043.1"/>
</dbReference>
<gene>
    <name evidence="2" type="ORF">HMPREF1250_1060</name>
</gene>
<reference evidence="2 3" key="1">
    <citation type="submission" date="2013-09" db="EMBL/GenBank/DDBJ databases">
        <authorList>
            <person name="Durkin A.S."/>
            <person name="Haft D.R."/>
            <person name="McCorrison J."/>
            <person name="Torralba M."/>
            <person name="Gillis M."/>
            <person name="Haft D.H."/>
            <person name="Methe B."/>
            <person name="Sutton G."/>
            <person name="Nelson K.E."/>
        </authorList>
    </citation>
    <scope>NUCLEOTIDE SEQUENCE [LARGE SCALE GENOMIC DNA]</scope>
    <source>
        <strain evidence="2 3">BV3C16-1</strain>
    </source>
</reference>
<dbReference type="Pfam" id="PF01476">
    <property type="entry name" value="LysM"/>
    <property type="match status" value="1"/>
</dbReference>
<comment type="caution">
    <text evidence="2">The sequence shown here is derived from an EMBL/GenBank/DDBJ whole genome shotgun (WGS) entry which is preliminary data.</text>
</comment>